<dbReference type="InterPro" id="IPR028994">
    <property type="entry name" value="Integrin_alpha_N"/>
</dbReference>
<proteinExistence type="predicted"/>
<evidence type="ECO:0000313" key="2">
    <source>
        <dbReference type="EMBL" id="GID70521.1"/>
    </source>
</evidence>
<keyword evidence="3" id="KW-1185">Reference proteome</keyword>
<evidence type="ECO:0000313" key="3">
    <source>
        <dbReference type="Proteomes" id="UP000619479"/>
    </source>
</evidence>
<dbReference type="InterPro" id="IPR011519">
    <property type="entry name" value="UnbV_ASPIC"/>
</dbReference>
<name>A0A919MGR6_9ACTN</name>
<dbReference type="Gene3D" id="2.130.10.130">
    <property type="entry name" value="Integrin alpha, N-terminal"/>
    <property type="match status" value="1"/>
</dbReference>
<dbReference type="SUPFAM" id="SSF69318">
    <property type="entry name" value="Integrin alpha N-terminal domain"/>
    <property type="match status" value="1"/>
</dbReference>
<evidence type="ECO:0000259" key="1">
    <source>
        <dbReference type="Pfam" id="PF07593"/>
    </source>
</evidence>
<dbReference type="PANTHER" id="PTHR16026:SF0">
    <property type="entry name" value="CARTILAGE ACIDIC PROTEIN 1"/>
    <property type="match status" value="1"/>
</dbReference>
<feature type="domain" description="ASPIC/UnbV" evidence="1">
    <location>
        <begin position="576"/>
        <end position="637"/>
    </location>
</feature>
<reference evidence="2" key="1">
    <citation type="submission" date="2021-01" db="EMBL/GenBank/DDBJ databases">
        <title>Whole genome shotgun sequence of Actinoplanes cyaneus NBRC 14990.</title>
        <authorList>
            <person name="Komaki H."/>
            <person name="Tamura T."/>
        </authorList>
    </citation>
    <scope>NUCLEOTIDE SEQUENCE</scope>
    <source>
        <strain evidence="2">NBRC 14990</strain>
    </source>
</reference>
<organism evidence="2 3">
    <name type="scientific">Actinoplanes cyaneus</name>
    <dbReference type="NCBI Taxonomy" id="52696"/>
    <lineage>
        <taxon>Bacteria</taxon>
        <taxon>Bacillati</taxon>
        <taxon>Actinomycetota</taxon>
        <taxon>Actinomycetes</taxon>
        <taxon>Micromonosporales</taxon>
        <taxon>Micromonosporaceae</taxon>
        <taxon>Actinoplanes</taxon>
    </lineage>
</organism>
<comment type="caution">
    <text evidence="2">The sequence shown here is derived from an EMBL/GenBank/DDBJ whole genome shotgun (WGS) entry which is preliminary data.</text>
</comment>
<dbReference type="Proteomes" id="UP000619479">
    <property type="component" value="Unassembled WGS sequence"/>
</dbReference>
<gene>
    <name evidence="2" type="ORF">Acy02nite_84020</name>
</gene>
<dbReference type="AlphaFoldDB" id="A0A919MGR6"/>
<sequence length="660" mass="70414">MPSQPVGPLRRLAPVVFVLALAGLFFTVARLPGASAAERASLASRFQFQKMAIALPPGLPSNTVRKVNSKYEHIRSWISSVGAAIAVNDLDGGGVANDLCLVDTRSDEAIVTPVPGSGGTYAPFTLNPAPLPKSDTMAPMGCVPGDFNADGRMDLIVYYWGRTPVLYLHRPGATALTMSAFQPTELVGQSTSTDGDYHGALWNTNAVAVADFDGDGHPDVGVFNYFPETAVLDPYGNPNVQMNHSLSRAENAGGLHILHWTSATGGPEPKVTFEEQKDAVDPAYTTGWTLAAASTDLDGDLLPELYVANDFGQDRFFHNTSVPGQIKFELAEGRRGAFTPKSLVVGHDSFKGMGVEFGDLGSTGSFDGFVSNITTSWGLEESNFYWKNNTTSQAAAREKLNRGDAPFDNDAADSGLAWTGWGWDAKTADFDNSGNLSVVQAAGFVKGTINRWAWLQELAATNDLMLQNPDMWPHQRPGDDIAGSQPFAFWVRDSADHYTNIASSLGMTDTTPSRGIAVADTTGNGAQDFAVARQWGAPEFWKNELRDTKPFLGLRLYRPLAGSAAAGDGQNPGSPAYGAQVRITTASGHTQVAQLDGGGGHSGKRSFDVFFGLGDNGAQPVSAQISWRTADGAVQQQTVSLAPGWHDLMLTDQAQEVTSR</sequence>
<dbReference type="InterPro" id="IPR027039">
    <property type="entry name" value="Crtac1"/>
</dbReference>
<dbReference type="EMBL" id="BOMH01000076">
    <property type="protein sequence ID" value="GID70521.1"/>
    <property type="molecule type" value="Genomic_DNA"/>
</dbReference>
<protein>
    <submittedName>
        <fullName evidence="2">RNA-binding protein</fullName>
    </submittedName>
</protein>
<dbReference type="RefSeq" id="WP_203754451.1">
    <property type="nucleotide sequence ID" value="NZ_BAAAUC010000014.1"/>
</dbReference>
<dbReference type="PANTHER" id="PTHR16026">
    <property type="entry name" value="CARTILAGE ACIDIC PROTEIN 1"/>
    <property type="match status" value="1"/>
</dbReference>
<accession>A0A919MGR6</accession>
<dbReference type="Pfam" id="PF07593">
    <property type="entry name" value="UnbV_ASPIC"/>
    <property type="match status" value="1"/>
</dbReference>